<accession>A0A081A693</accession>
<name>A0A081A693_PHYNI</name>
<organism evidence="3 4">
    <name type="scientific">Phytophthora nicotianae P1976</name>
    <dbReference type="NCBI Taxonomy" id="1317066"/>
    <lineage>
        <taxon>Eukaryota</taxon>
        <taxon>Sar</taxon>
        <taxon>Stramenopiles</taxon>
        <taxon>Oomycota</taxon>
        <taxon>Peronosporomycetes</taxon>
        <taxon>Peronosporales</taxon>
        <taxon>Peronosporaceae</taxon>
        <taxon>Phytophthora</taxon>
    </lineage>
</organism>
<evidence type="ECO:0000313" key="3">
    <source>
        <dbReference type="EMBL" id="ETO74404.1"/>
    </source>
</evidence>
<keyword evidence="1" id="KW-0175">Coiled coil</keyword>
<dbReference type="EMBL" id="ANJA01001800">
    <property type="protein sequence ID" value="ETO74404.1"/>
    <property type="molecule type" value="Genomic_DNA"/>
</dbReference>
<protein>
    <submittedName>
        <fullName evidence="3">Uncharacterized protein</fullName>
    </submittedName>
</protein>
<comment type="caution">
    <text evidence="3">The sequence shown here is derived from an EMBL/GenBank/DDBJ whole genome shotgun (WGS) entry which is preliminary data.</text>
</comment>
<sequence>MGCCSSKPTPGKERTATTPEVATIEPPTVSVDQVKPIVIDNAVEDMHMDCDNEKEKSDDEEPQPEDDEPALLGKDDAKLDEVLVHVRSPERAVPVQSPPSPPPQKLSQSADDIPISSTYHRVHSAEVAEQEKKWQEELRLQAEQREREVREYKAAMQIS</sequence>
<dbReference type="AlphaFoldDB" id="A0A081A693"/>
<evidence type="ECO:0000256" key="1">
    <source>
        <dbReference type="SAM" id="Coils"/>
    </source>
</evidence>
<dbReference type="OrthoDB" id="119732at2759"/>
<feature type="compositionally biased region" description="Acidic residues" evidence="2">
    <location>
        <begin position="58"/>
        <end position="69"/>
    </location>
</feature>
<gene>
    <name evidence="3" type="ORF">F444_09837</name>
</gene>
<dbReference type="Proteomes" id="UP000028582">
    <property type="component" value="Unassembled WGS sequence"/>
</dbReference>
<feature type="region of interest" description="Disordered" evidence="2">
    <location>
        <begin position="1"/>
        <end position="76"/>
    </location>
</feature>
<evidence type="ECO:0000313" key="4">
    <source>
        <dbReference type="Proteomes" id="UP000028582"/>
    </source>
</evidence>
<reference evidence="3 4" key="1">
    <citation type="submission" date="2013-11" db="EMBL/GenBank/DDBJ databases">
        <title>The Genome Sequence of Phytophthora parasitica P1976.</title>
        <authorList>
            <consortium name="The Broad Institute Genomics Platform"/>
            <person name="Russ C."/>
            <person name="Tyler B."/>
            <person name="Panabieres F."/>
            <person name="Shan W."/>
            <person name="Tripathy S."/>
            <person name="Grunwald N."/>
            <person name="Machado M."/>
            <person name="Johnson C.S."/>
            <person name="Walker B."/>
            <person name="Young S."/>
            <person name="Zeng Q."/>
            <person name="Gargeya S."/>
            <person name="Fitzgerald M."/>
            <person name="Haas B."/>
            <person name="Abouelleil A."/>
            <person name="Allen A.W."/>
            <person name="Alvarado L."/>
            <person name="Arachchi H.M."/>
            <person name="Berlin A.M."/>
            <person name="Chapman S.B."/>
            <person name="Gainer-Dewar J."/>
            <person name="Goldberg J."/>
            <person name="Griggs A."/>
            <person name="Gujja S."/>
            <person name="Hansen M."/>
            <person name="Howarth C."/>
            <person name="Imamovic A."/>
            <person name="Ireland A."/>
            <person name="Larimer J."/>
            <person name="McCowan C."/>
            <person name="Murphy C."/>
            <person name="Pearson M."/>
            <person name="Poon T.W."/>
            <person name="Priest M."/>
            <person name="Roberts A."/>
            <person name="Saif S."/>
            <person name="Shea T."/>
            <person name="Sisk P."/>
            <person name="Sykes S."/>
            <person name="Wortman J."/>
            <person name="Nusbaum C."/>
            <person name="Birren B."/>
        </authorList>
    </citation>
    <scope>NUCLEOTIDE SEQUENCE [LARGE SCALE GENOMIC DNA]</scope>
    <source>
        <strain evidence="3 4">P1976</strain>
    </source>
</reference>
<feature type="compositionally biased region" description="Basic and acidic residues" evidence="2">
    <location>
        <begin position="44"/>
        <end position="57"/>
    </location>
</feature>
<proteinExistence type="predicted"/>
<feature type="region of interest" description="Disordered" evidence="2">
    <location>
        <begin position="88"/>
        <end position="111"/>
    </location>
</feature>
<feature type="coiled-coil region" evidence="1">
    <location>
        <begin position="125"/>
        <end position="155"/>
    </location>
</feature>
<evidence type="ECO:0000256" key="2">
    <source>
        <dbReference type="SAM" id="MobiDB-lite"/>
    </source>
</evidence>